<dbReference type="SUPFAM" id="SSF48208">
    <property type="entry name" value="Six-hairpin glycosidases"/>
    <property type="match status" value="1"/>
</dbReference>
<proteinExistence type="inferred from homology"/>
<dbReference type="STRING" id="1461322.OJ16_14670"/>
<dbReference type="Proteomes" id="UP000031672">
    <property type="component" value="Unassembled WGS sequence"/>
</dbReference>
<dbReference type="GO" id="GO:0016853">
    <property type="term" value="F:isomerase activity"/>
    <property type="evidence" value="ECO:0007669"/>
    <property type="project" value="UniProtKB-KW"/>
</dbReference>
<evidence type="ECO:0000313" key="3">
    <source>
        <dbReference type="EMBL" id="KII76065.1"/>
    </source>
</evidence>
<dbReference type="InterPro" id="IPR010819">
    <property type="entry name" value="AGE/CE"/>
</dbReference>
<dbReference type="CDD" id="cd00249">
    <property type="entry name" value="AGE"/>
    <property type="match status" value="1"/>
</dbReference>
<protein>
    <submittedName>
        <fullName evidence="3">Sugar isomerase</fullName>
    </submittedName>
</protein>
<dbReference type="PANTHER" id="PTHR15108">
    <property type="entry name" value="N-ACYLGLUCOSAMINE-2-EPIMERASE"/>
    <property type="match status" value="1"/>
</dbReference>
<comment type="caution">
    <text evidence="3">The sequence shown here is derived from an EMBL/GenBank/DDBJ whole genome shotgun (WGS) entry which is preliminary data.</text>
</comment>
<evidence type="ECO:0000256" key="1">
    <source>
        <dbReference type="ARBA" id="ARBA00008558"/>
    </source>
</evidence>
<dbReference type="OrthoDB" id="9806359at2"/>
<gene>
    <name evidence="3" type="ORF">OJ16_14670</name>
</gene>
<reference evidence="3 4" key="1">
    <citation type="submission" date="2014-11" db="EMBL/GenBank/DDBJ databases">
        <title>Draft Genome Sequence of Vibrio piscirenalis strains CECT 8603T and CECT 8604, two marine Gammaproteobacterium isolated from cultured gilthead sea bream (Sparus aurata).</title>
        <authorList>
            <person name="Arahal D.R."/>
            <person name="Rodrigo-Torres L."/>
            <person name="Lucena T."/>
            <person name="Pujalte M.J."/>
        </authorList>
    </citation>
    <scope>NUCLEOTIDE SEQUENCE [LARGE SCALE GENOMIC DNA]</scope>
    <source>
        <strain evidence="3 4">DCR 1-4-2</strain>
    </source>
</reference>
<keyword evidence="2 3" id="KW-0413">Isomerase</keyword>
<dbReference type="InterPro" id="IPR034116">
    <property type="entry name" value="AGE_dom"/>
</dbReference>
<dbReference type="InterPro" id="IPR008928">
    <property type="entry name" value="6-hairpin_glycosidase_sf"/>
</dbReference>
<dbReference type="InterPro" id="IPR012341">
    <property type="entry name" value="6hp_glycosidase-like_sf"/>
</dbReference>
<dbReference type="Pfam" id="PF07221">
    <property type="entry name" value="GlcNAc_2-epim"/>
    <property type="match status" value="1"/>
</dbReference>
<dbReference type="GO" id="GO:0005975">
    <property type="term" value="P:carbohydrate metabolic process"/>
    <property type="evidence" value="ECO:0007669"/>
    <property type="project" value="InterPro"/>
</dbReference>
<accession>A0A0C2NI90</accession>
<name>A0A0C2NI90_9VIBR</name>
<organism evidence="3 4">
    <name type="scientific">Vibrio renipiscarius</name>
    <dbReference type="NCBI Taxonomy" id="1461322"/>
    <lineage>
        <taxon>Bacteria</taxon>
        <taxon>Pseudomonadati</taxon>
        <taxon>Pseudomonadota</taxon>
        <taxon>Gammaproteobacteria</taxon>
        <taxon>Vibrionales</taxon>
        <taxon>Vibrionaceae</taxon>
        <taxon>Vibrio</taxon>
    </lineage>
</organism>
<dbReference type="RefSeq" id="WP_040991999.1">
    <property type="nucleotide sequence ID" value="NZ_JTKH01000024.1"/>
</dbReference>
<dbReference type="Gene3D" id="1.50.10.10">
    <property type="match status" value="1"/>
</dbReference>
<keyword evidence="4" id="KW-1185">Reference proteome</keyword>
<dbReference type="EMBL" id="JTKH01000024">
    <property type="protein sequence ID" value="KII76065.1"/>
    <property type="molecule type" value="Genomic_DNA"/>
</dbReference>
<dbReference type="AlphaFoldDB" id="A0A0C2NI90"/>
<evidence type="ECO:0000313" key="4">
    <source>
        <dbReference type="Proteomes" id="UP000031672"/>
    </source>
</evidence>
<evidence type="ECO:0000256" key="2">
    <source>
        <dbReference type="ARBA" id="ARBA00023235"/>
    </source>
</evidence>
<accession>A0A0C2NSL5</accession>
<sequence length="416" mass="47301">MKWINTKSHTSWLDTETDRIFEFGRNAVVPNGFGWIGNTGKVREEMGTRLWITARMLHCYALAAHMGRPGAYDLVEHGIAALEGPLKDKTHGGWFATIDNAGEGIIDSSKQGYQHAFVLLGAASAVTTGHPRALALLDEAISVYERHFWVEEKQMCYESWDQAWTETEDYRGGNMAMHSVEAFLIVYDVTKDKKWLDRALNITEFMINKTAKGLSYRVNEHFDSDWNPLPDYNKETPASHFRAYGGTPGHWIEWGRLICHLSATLKEIGAECPAWLMEDAIGLFDATVRDAWHVDGAPGFVYSVDWDGKPVVRERIRWAPVEAIGTAYALFAVTGEKKYEDWYRTWWDYCRTYLIDYEGCSWWQELDVNNQAGTSVVWDGKQDIYHLMHCLVIPRLPLTPGLAPALAKGLLDVNLK</sequence>
<comment type="similarity">
    <text evidence="1">Belongs to the N-acylglucosamine 2-epimerase family.</text>
</comment>